<dbReference type="SUPFAM" id="SSF52507">
    <property type="entry name" value="Homo-oligomeric flavin-containing Cys decarboxylases, HFCD"/>
    <property type="match status" value="1"/>
</dbReference>
<dbReference type="GO" id="GO:0003824">
    <property type="term" value="F:catalytic activity"/>
    <property type="evidence" value="ECO:0007669"/>
    <property type="project" value="InterPro"/>
</dbReference>
<sequence>MTHRTLYLVTCGAPLASRIGDGVRAAREQGWDPYVIPTDAALPWLDGQDVDEVPVLTGNRKPGDPKRTPKADAVAVVPATFNTLNAWANGNANTYPLTTLCSALGSRIPAVAVPFAKHDLAGHPAWLASLAVLRYGGVTIIDPHTGSNSSLSPVESGTGEEVSAAFQWDWVIRNLDS</sequence>
<comment type="caution">
    <text evidence="2">The sequence shown here is derived from an EMBL/GenBank/DDBJ whole genome shotgun (WGS) entry which is preliminary data.</text>
</comment>
<dbReference type="AlphaFoldDB" id="A0A7W9J6Z3"/>
<gene>
    <name evidence="2" type="ORF">HDA39_003485</name>
</gene>
<protein>
    <recommendedName>
        <fullName evidence="1">Flavoprotein domain-containing protein</fullName>
    </recommendedName>
</protein>
<feature type="domain" description="Flavoprotein" evidence="1">
    <location>
        <begin position="7"/>
        <end position="133"/>
    </location>
</feature>
<evidence type="ECO:0000313" key="2">
    <source>
        <dbReference type="EMBL" id="MBB5836751.1"/>
    </source>
</evidence>
<organism evidence="2 3">
    <name type="scientific">Kribbella italica</name>
    <dbReference type="NCBI Taxonomy" id="1540520"/>
    <lineage>
        <taxon>Bacteria</taxon>
        <taxon>Bacillati</taxon>
        <taxon>Actinomycetota</taxon>
        <taxon>Actinomycetes</taxon>
        <taxon>Propionibacteriales</taxon>
        <taxon>Kribbellaceae</taxon>
        <taxon>Kribbella</taxon>
    </lineage>
</organism>
<dbReference type="RefSeq" id="WP_184796230.1">
    <property type="nucleotide sequence ID" value="NZ_JACHMY010000001.1"/>
</dbReference>
<dbReference type="InterPro" id="IPR003382">
    <property type="entry name" value="Flavoprotein"/>
</dbReference>
<dbReference type="Proteomes" id="UP000549971">
    <property type="component" value="Unassembled WGS sequence"/>
</dbReference>
<name>A0A7W9J6Z3_9ACTN</name>
<dbReference type="InterPro" id="IPR036551">
    <property type="entry name" value="Flavin_trans-like"/>
</dbReference>
<reference evidence="2 3" key="1">
    <citation type="submission" date="2020-08" db="EMBL/GenBank/DDBJ databases">
        <title>Sequencing the genomes of 1000 actinobacteria strains.</title>
        <authorList>
            <person name="Klenk H.-P."/>
        </authorList>
    </citation>
    <scope>NUCLEOTIDE SEQUENCE [LARGE SCALE GENOMIC DNA]</scope>
    <source>
        <strain evidence="2 3">DSM 28967</strain>
    </source>
</reference>
<proteinExistence type="predicted"/>
<evidence type="ECO:0000313" key="3">
    <source>
        <dbReference type="Proteomes" id="UP000549971"/>
    </source>
</evidence>
<dbReference type="EMBL" id="JACHMY010000001">
    <property type="protein sequence ID" value="MBB5836751.1"/>
    <property type="molecule type" value="Genomic_DNA"/>
</dbReference>
<dbReference type="Pfam" id="PF02441">
    <property type="entry name" value="Flavoprotein"/>
    <property type="match status" value="1"/>
</dbReference>
<dbReference type="Gene3D" id="3.40.50.1950">
    <property type="entry name" value="Flavin prenyltransferase-like"/>
    <property type="match status" value="1"/>
</dbReference>
<evidence type="ECO:0000259" key="1">
    <source>
        <dbReference type="Pfam" id="PF02441"/>
    </source>
</evidence>
<keyword evidence="3" id="KW-1185">Reference proteome</keyword>
<accession>A0A7W9J6Z3</accession>